<organism evidence="2 3">
    <name type="scientific">Zymoseptoria brevis</name>
    <dbReference type="NCBI Taxonomy" id="1047168"/>
    <lineage>
        <taxon>Eukaryota</taxon>
        <taxon>Fungi</taxon>
        <taxon>Dikarya</taxon>
        <taxon>Ascomycota</taxon>
        <taxon>Pezizomycotina</taxon>
        <taxon>Dothideomycetes</taxon>
        <taxon>Dothideomycetidae</taxon>
        <taxon>Mycosphaerellales</taxon>
        <taxon>Mycosphaerellaceae</taxon>
        <taxon>Zymoseptoria</taxon>
    </lineage>
</organism>
<evidence type="ECO:0008006" key="4">
    <source>
        <dbReference type="Google" id="ProtNLM"/>
    </source>
</evidence>
<dbReference type="InterPro" id="IPR036047">
    <property type="entry name" value="F-box-like_dom_sf"/>
</dbReference>
<dbReference type="Proteomes" id="UP000033647">
    <property type="component" value="Unassembled WGS sequence"/>
</dbReference>
<dbReference type="SUPFAM" id="SSF81383">
    <property type="entry name" value="F-box domain"/>
    <property type="match status" value="1"/>
</dbReference>
<evidence type="ECO:0000256" key="1">
    <source>
        <dbReference type="SAM" id="MobiDB-lite"/>
    </source>
</evidence>
<protein>
    <recommendedName>
        <fullName evidence="4">F-box domain-containing protein</fullName>
    </recommendedName>
</protein>
<dbReference type="OrthoDB" id="3800738at2759"/>
<feature type="compositionally biased region" description="Low complexity" evidence="1">
    <location>
        <begin position="43"/>
        <end position="59"/>
    </location>
</feature>
<feature type="region of interest" description="Disordered" evidence="1">
    <location>
        <begin position="1"/>
        <end position="75"/>
    </location>
</feature>
<proteinExistence type="predicted"/>
<gene>
    <name evidence="2" type="ORF">TI39_contig4111g00013</name>
</gene>
<feature type="compositionally biased region" description="Basic and acidic residues" evidence="1">
    <location>
        <begin position="66"/>
        <end position="75"/>
    </location>
</feature>
<evidence type="ECO:0000313" key="3">
    <source>
        <dbReference type="Proteomes" id="UP000033647"/>
    </source>
</evidence>
<name>A0A0F4GDU3_9PEZI</name>
<sequence>MAGHRVGPGRKASQADADAAIPQAQKAAATAGDSDHDSNGDNKTSTKLLTSSLSPGTKSNSTRNSSPDRKHSFELHEPYTPHCDALLSISEMRELIFLNLDEHDILRCKRVSHTFKNTIHSSIKLRRRLFLAPDNSISPLYLNSMVLRATREGDFKYDIHRKRDSVNRSHLNDSISRYIALDHHTDLGPIAEMFITQPPVDKIIFHAQYFKIRNTEYRYRDCWEVVSSDGGGVKVKDIVMEGRKMLAKEAEKFAREEGKGLQGGGYGEGMRLHSAMVEGRGLVREWAPRQGG</sequence>
<dbReference type="AlphaFoldDB" id="A0A0F4GDU3"/>
<feature type="compositionally biased region" description="Low complexity" evidence="1">
    <location>
        <begin position="12"/>
        <end position="32"/>
    </location>
</feature>
<keyword evidence="3" id="KW-1185">Reference proteome</keyword>
<comment type="caution">
    <text evidence="2">The sequence shown here is derived from an EMBL/GenBank/DDBJ whole genome shotgun (WGS) entry which is preliminary data.</text>
</comment>
<accession>A0A0F4GDU3</accession>
<reference evidence="2 3" key="1">
    <citation type="submission" date="2015-03" db="EMBL/GenBank/DDBJ databases">
        <title>RNA-seq based gene annotation and comparative genomics of four Zymoseptoria species reveal species-specific pathogenicity related genes and transposable element activity.</title>
        <authorList>
            <person name="Grandaubert J."/>
            <person name="Bhattacharyya A."/>
            <person name="Stukenbrock E.H."/>
        </authorList>
    </citation>
    <scope>NUCLEOTIDE SEQUENCE [LARGE SCALE GENOMIC DNA]</scope>
    <source>
        <strain evidence="2 3">Zb18110</strain>
    </source>
</reference>
<dbReference type="EMBL" id="LAFY01004071">
    <property type="protein sequence ID" value="KJX95484.1"/>
    <property type="molecule type" value="Genomic_DNA"/>
</dbReference>
<evidence type="ECO:0000313" key="2">
    <source>
        <dbReference type="EMBL" id="KJX95484.1"/>
    </source>
</evidence>